<dbReference type="AlphaFoldDB" id="A0A2Z6LKA6"/>
<name>A0A2Z6LKA6_TRISU</name>
<evidence type="ECO:0000313" key="3">
    <source>
        <dbReference type="Proteomes" id="UP000242715"/>
    </source>
</evidence>
<organism evidence="2 3">
    <name type="scientific">Trifolium subterraneum</name>
    <name type="common">Subterranean clover</name>
    <dbReference type="NCBI Taxonomy" id="3900"/>
    <lineage>
        <taxon>Eukaryota</taxon>
        <taxon>Viridiplantae</taxon>
        <taxon>Streptophyta</taxon>
        <taxon>Embryophyta</taxon>
        <taxon>Tracheophyta</taxon>
        <taxon>Spermatophyta</taxon>
        <taxon>Magnoliopsida</taxon>
        <taxon>eudicotyledons</taxon>
        <taxon>Gunneridae</taxon>
        <taxon>Pentapetalae</taxon>
        <taxon>rosids</taxon>
        <taxon>fabids</taxon>
        <taxon>Fabales</taxon>
        <taxon>Fabaceae</taxon>
        <taxon>Papilionoideae</taxon>
        <taxon>50 kb inversion clade</taxon>
        <taxon>NPAAA clade</taxon>
        <taxon>Hologalegina</taxon>
        <taxon>IRL clade</taxon>
        <taxon>Trifolieae</taxon>
        <taxon>Trifolium</taxon>
    </lineage>
</organism>
<sequence>MEHILVYRKVKHVTLRRDKGLLTNCRGKISGRNGSSRFQGGRRQRRRMRVRSVGEIKKVEGDPFLVARYVTNETNDMSQAERFLEELR</sequence>
<gene>
    <name evidence="2" type="ORF">TSUD_248800</name>
</gene>
<dbReference type="Proteomes" id="UP000242715">
    <property type="component" value="Unassembled WGS sequence"/>
</dbReference>
<dbReference type="EMBL" id="DF973179">
    <property type="protein sequence ID" value="GAU18179.1"/>
    <property type="molecule type" value="Genomic_DNA"/>
</dbReference>
<evidence type="ECO:0000256" key="1">
    <source>
        <dbReference type="SAM" id="MobiDB-lite"/>
    </source>
</evidence>
<feature type="region of interest" description="Disordered" evidence="1">
    <location>
        <begin position="26"/>
        <end position="50"/>
    </location>
</feature>
<protein>
    <submittedName>
        <fullName evidence="2">Uncharacterized protein</fullName>
    </submittedName>
</protein>
<evidence type="ECO:0000313" key="2">
    <source>
        <dbReference type="EMBL" id="GAU18179.1"/>
    </source>
</evidence>
<accession>A0A2Z6LKA6</accession>
<reference evidence="3" key="1">
    <citation type="journal article" date="2017" name="Front. Plant Sci.">
        <title>Climate Clever Clovers: New Paradigm to Reduce the Environmental Footprint of Ruminants by Breeding Low Methanogenic Forages Utilizing Haplotype Variation.</title>
        <authorList>
            <person name="Kaur P."/>
            <person name="Appels R."/>
            <person name="Bayer P.E."/>
            <person name="Keeble-Gagnere G."/>
            <person name="Wang J."/>
            <person name="Hirakawa H."/>
            <person name="Shirasawa K."/>
            <person name="Vercoe P."/>
            <person name="Stefanova K."/>
            <person name="Durmic Z."/>
            <person name="Nichols P."/>
            <person name="Revell C."/>
            <person name="Isobe S.N."/>
            <person name="Edwards D."/>
            <person name="Erskine W."/>
        </authorList>
    </citation>
    <scope>NUCLEOTIDE SEQUENCE [LARGE SCALE GENOMIC DNA]</scope>
    <source>
        <strain evidence="3">cv. Daliak</strain>
    </source>
</reference>
<feature type="compositionally biased region" description="Basic residues" evidence="1">
    <location>
        <begin position="40"/>
        <end position="50"/>
    </location>
</feature>
<proteinExistence type="predicted"/>
<keyword evidence="3" id="KW-1185">Reference proteome</keyword>
<feature type="compositionally biased region" description="Low complexity" evidence="1">
    <location>
        <begin position="30"/>
        <end position="39"/>
    </location>
</feature>